<comment type="subcellular location">
    <subcellularLocation>
        <location evidence="1">Membrane</location>
    </subcellularLocation>
</comment>
<keyword evidence="3" id="KW-0812">Transmembrane</keyword>
<evidence type="ECO:0000256" key="2">
    <source>
        <dbReference type="ARBA" id="ARBA00022452"/>
    </source>
</evidence>
<keyword evidence="6" id="KW-0472">Membrane</keyword>
<dbReference type="GO" id="GO:1990063">
    <property type="term" value="C:Bam protein complex"/>
    <property type="evidence" value="ECO:0007669"/>
    <property type="project" value="TreeGrafter"/>
</dbReference>
<gene>
    <name evidence="9" type="ORF">MNBD_GAMMA03-1668</name>
</gene>
<evidence type="ECO:0000256" key="3">
    <source>
        <dbReference type="ARBA" id="ARBA00022692"/>
    </source>
</evidence>
<dbReference type="PROSITE" id="PS51779">
    <property type="entry name" value="POTRA"/>
    <property type="match status" value="5"/>
</dbReference>
<dbReference type="InterPro" id="IPR010827">
    <property type="entry name" value="BamA/TamA_POTRA"/>
</dbReference>
<accession>A0A3B0WH87</accession>
<name>A0A3B0WH87_9ZZZZ</name>
<dbReference type="InterPro" id="IPR039910">
    <property type="entry name" value="D15-like"/>
</dbReference>
<dbReference type="Pfam" id="PF07244">
    <property type="entry name" value="POTRA"/>
    <property type="match status" value="5"/>
</dbReference>
<dbReference type="GO" id="GO:0051205">
    <property type="term" value="P:protein insertion into membrane"/>
    <property type="evidence" value="ECO:0007669"/>
    <property type="project" value="TreeGrafter"/>
</dbReference>
<dbReference type="InterPro" id="IPR034746">
    <property type="entry name" value="POTRA"/>
</dbReference>
<evidence type="ECO:0000256" key="6">
    <source>
        <dbReference type="ARBA" id="ARBA00023136"/>
    </source>
</evidence>
<dbReference type="AlphaFoldDB" id="A0A3B0WH87"/>
<evidence type="ECO:0000256" key="1">
    <source>
        <dbReference type="ARBA" id="ARBA00004370"/>
    </source>
</evidence>
<dbReference type="Gene3D" id="2.40.160.50">
    <property type="entry name" value="membrane protein fhac: a member of the omp85/tpsb transporter family"/>
    <property type="match status" value="1"/>
</dbReference>
<dbReference type="Gene3D" id="3.10.20.310">
    <property type="entry name" value="membrane protein fhac"/>
    <property type="match status" value="5"/>
</dbReference>
<evidence type="ECO:0000313" key="9">
    <source>
        <dbReference type="EMBL" id="VAW48779.1"/>
    </source>
</evidence>
<evidence type="ECO:0000256" key="7">
    <source>
        <dbReference type="ARBA" id="ARBA00023237"/>
    </source>
</evidence>
<dbReference type="GO" id="GO:0043165">
    <property type="term" value="P:Gram-negative-bacterium-type cell outer membrane assembly"/>
    <property type="evidence" value="ECO:0007669"/>
    <property type="project" value="TreeGrafter"/>
</dbReference>
<feature type="domain" description="POTRA" evidence="8">
    <location>
        <begin position="265"/>
        <end position="343"/>
    </location>
</feature>
<proteinExistence type="inferred from homology"/>
<reference evidence="9" key="1">
    <citation type="submission" date="2018-06" db="EMBL/GenBank/DDBJ databases">
        <authorList>
            <person name="Zhirakovskaya E."/>
        </authorList>
    </citation>
    <scope>NUCLEOTIDE SEQUENCE</scope>
</reference>
<evidence type="ECO:0000259" key="8">
    <source>
        <dbReference type="PROSITE" id="PS51779"/>
    </source>
</evidence>
<sequence>MVDMNHIKVKKTALFVAISCLLVLPSLVQAFMVKNIEVEGANRIDLATVNTYLPISKGEFLDRTLTQKSIKSLYETGFFKDVALYKKGVDTLVIKLIERPSISEVSIEGNKLIDSEVLNDALDSLGLKKGRIYNPLELERVVLDLQRRYQNQGYYAANIEINSEVLPRNRVALKVKIVEGQPATIGRITLVGNQMYSDQRLKTLLQMSVGEPYSKVQLQGDIETLKSYYMDLGFAKFQVSSFQVSLSIDKTRVFTTINIDEGEQYTISDVQFVGETILDHKKIQKLMELKEKDVFSRSKVISAVNAVRDRLSEEGYAFAEVRPETDLNEKNKTIALRFHFEPQNRVYIRRIVIEGNTRTRDYVIRREMRQLESSPYSLKLVRQSKSRLNRLGFFKNATVDTKRVSVDQVDLVVKVEEQSTGSFSATVGFSQLDGVSFSIGVSERNFIGSGNKLDFNVATSASRKTADIGLTNPYFTSDGVSLGAGFYLSEIDAEQLRVADYTTNNFGLRTSLGYPLSEHDRLTYGIKLDSQELVCSNSFNTCNEHVDEFGKNSSAAIFSLGWSHNSTNSFYFPSKGHRTQISLESVIPGTSNQPYYKLYMDESWYYPLSENLTFKLKGNVAYGGAFGKINILPFYRNFYAGGIGSVRGFEPNSLGENYVKKDDGSNRPIGGAVKIATTAAMVLPIPFIEDSSNIRMSLFFDVGNVFSDLDQVDVAEFRSAMGVGFSWMTPVGPLAFSLAWPVNYDSTDELQSFQFSLGSSF</sequence>
<dbReference type="EMBL" id="UOFC01000232">
    <property type="protein sequence ID" value="VAW48779.1"/>
    <property type="molecule type" value="Genomic_DNA"/>
</dbReference>
<dbReference type="InterPro" id="IPR000184">
    <property type="entry name" value="Bac_surfAg_D15"/>
</dbReference>
<keyword evidence="2" id="KW-1134">Transmembrane beta strand</keyword>
<dbReference type="PIRSF" id="PIRSF006076">
    <property type="entry name" value="OM_assembly_OMP85"/>
    <property type="match status" value="1"/>
</dbReference>
<organism evidence="9">
    <name type="scientific">hydrothermal vent metagenome</name>
    <dbReference type="NCBI Taxonomy" id="652676"/>
    <lineage>
        <taxon>unclassified sequences</taxon>
        <taxon>metagenomes</taxon>
        <taxon>ecological metagenomes</taxon>
    </lineage>
</organism>
<feature type="domain" description="POTRA" evidence="8">
    <location>
        <begin position="346"/>
        <end position="418"/>
    </location>
</feature>
<protein>
    <submittedName>
        <fullName evidence="9">Outer membrane protein assembly factor YaeT</fullName>
    </submittedName>
</protein>
<dbReference type="HAMAP" id="MF_01430">
    <property type="entry name" value="OM_assembly_BamA"/>
    <property type="match status" value="1"/>
</dbReference>
<dbReference type="NCBIfam" id="TIGR03303">
    <property type="entry name" value="OM_YaeT"/>
    <property type="match status" value="1"/>
</dbReference>
<feature type="domain" description="POTRA" evidence="8">
    <location>
        <begin position="183"/>
        <end position="262"/>
    </location>
</feature>
<feature type="domain" description="POTRA" evidence="8">
    <location>
        <begin position="31"/>
        <end position="99"/>
    </location>
</feature>
<evidence type="ECO:0000256" key="5">
    <source>
        <dbReference type="ARBA" id="ARBA00022737"/>
    </source>
</evidence>
<evidence type="ECO:0000256" key="4">
    <source>
        <dbReference type="ARBA" id="ARBA00022729"/>
    </source>
</evidence>
<keyword evidence="5" id="KW-0677">Repeat</keyword>
<dbReference type="PANTHER" id="PTHR12815:SF23">
    <property type="entry name" value="OUTER MEMBRANE PROTEIN ASSEMBLY FACTOR BAMA"/>
    <property type="match status" value="1"/>
</dbReference>
<dbReference type="PANTHER" id="PTHR12815">
    <property type="entry name" value="SORTING AND ASSEMBLY MACHINERY SAMM50 PROTEIN FAMILY MEMBER"/>
    <property type="match status" value="1"/>
</dbReference>
<keyword evidence="7" id="KW-0998">Cell outer membrane</keyword>
<dbReference type="Pfam" id="PF01103">
    <property type="entry name" value="Omp85"/>
    <property type="match status" value="1"/>
</dbReference>
<feature type="domain" description="POTRA" evidence="8">
    <location>
        <begin position="100"/>
        <end position="180"/>
    </location>
</feature>
<dbReference type="InterPro" id="IPR023707">
    <property type="entry name" value="OM_assembly_BamA"/>
</dbReference>
<keyword evidence="4" id="KW-0732">Signal</keyword>